<evidence type="ECO:0000313" key="11">
    <source>
        <dbReference type="Proteomes" id="UP000178951"/>
    </source>
</evidence>
<organism evidence="10 11">
    <name type="scientific">candidate division WOR-1 bacterium RIFOXYB2_FULL_48_7</name>
    <dbReference type="NCBI Taxonomy" id="1802583"/>
    <lineage>
        <taxon>Bacteria</taxon>
        <taxon>Bacillati</taxon>
        <taxon>Saganbacteria</taxon>
    </lineage>
</organism>
<dbReference type="UniPathway" id="UPA00164"/>
<comment type="catalytic activity">
    <reaction evidence="1 7">
        <text>[(1-&gt;4)-alpha-D-glucosyl](n) + ADP-alpha-D-glucose = [(1-&gt;4)-alpha-D-glucosyl](n+1) + ADP + H(+)</text>
        <dbReference type="Rhea" id="RHEA:18189"/>
        <dbReference type="Rhea" id="RHEA-COMP:9584"/>
        <dbReference type="Rhea" id="RHEA-COMP:9587"/>
        <dbReference type="ChEBI" id="CHEBI:15378"/>
        <dbReference type="ChEBI" id="CHEBI:15444"/>
        <dbReference type="ChEBI" id="CHEBI:57498"/>
        <dbReference type="ChEBI" id="CHEBI:456216"/>
        <dbReference type="EC" id="2.4.1.21"/>
    </reaction>
</comment>
<dbReference type="InterPro" id="IPR011835">
    <property type="entry name" value="GS/SS"/>
</dbReference>
<reference evidence="10 11" key="1">
    <citation type="journal article" date="2016" name="Nat. Commun.">
        <title>Thousands of microbial genomes shed light on interconnected biogeochemical processes in an aquifer system.</title>
        <authorList>
            <person name="Anantharaman K."/>
            <person name="Brown C.T."/>
            <person name="Hug L.A."/>
            <person name="Sharon I."/>
            <person name="Castelle C.J."/>
            <person name="Probst A.J."/>
            <person name="Thomas B.C."/>
            <person name="Singh A."/>
            <person name="Wilkins M.J."/>
            <person name="Karaoz U."/>
            <person name="Brodie E.L."/>
            <person name="Williams K.H."/>
            <person name="Hubbard S.S."/>
            <person name="Banfield J.F."/>
        </authorList>
    </citation>
    <scope>NUCLEOTIDE SEQUENCE [LARGE SCALE GENOMIC DNA]</scope>
</reference>
<dbReference type="GO" id="GO:0009011">
    <property type="term" value="F:alpha-1,4-glucan glucosyltransferase (ADP-glucose donor) activity"/>
    <property type="evidence" value="ECO:0007669"/>
    <property type="project" value="UniProtKB-UniRule"/>
</dbReference>
<dbReference type="PANTHER" id="PTHR45825">
    <property type="entry name" value="GRANULE-BOUND STARCH SYNTHASE 1, CHLOROPLASTIC/AMYLOPLASTIC"/>
    <property type="match status" value="1"/>
</dbReference>
<feature type="domain" description="Glycosyl transferase family 1" evidence="8">
    <location>
        <begin position="287"/>
        <end position="447"/>
    </location>
</feature>
<evidence type="ECO:0000256" key="2">
    <source>
        <dbReference type="ARBA" id="ARBA00002764"/>
    </source>
</evidence>
<evidence type="ECO:0000256" key="1">
    <source>
        <dbReference type="ARBA" id="ARBA00001478"/>
    </source>
</evidence>
<evidence type="ECO:0000259" key="9">
    <source>
        <dbReference type="Pfam" id="PF08323"/>
    </source>
</evidence>
<dbReference type="STRING" id="1802583.A2311_06315"/>
<dbReference type="HAMAP" id="MF_00484">
    <property type="entry name" value="Glycogen_synth"/>
    <property type="match status" value="1"/>
</dbReference>
<keyword evidence="4 7" id="KW-0328">Glycosyltransferase</keyword>
<feature type="binding site" evidence="7">
    <location>
        <position position="15"/>
    </location>
    <ligand>
        <name>ADP-alpha-D-glucose</name>
        <dbReference type="ChEBI" id="CHEBI:57498"/>
    </ligand>
</feature>
<dbReference type="EC" id="2.4.1.21" evidence="7"/>
<comment type="caution">
    <text evidence="10">The sequence shown here is derived from an EMBL/GenBank/DDBJ whole genome shotgun (WGS) entry which is preliminary data.</text>
</comment>
<evidence type="ECO:0000259" key="8">
    <source>
        <dbReference type="Pfam" id="PF00534"/>
    </source>
</evidence>
<accession>A0A1F4TVJ6</accession>
<name>A0A1F4TVJ6_UNCSA</name>
<dbReference type="PANTHER" id="PTHR45825:SF11">
    <property type="entry name" value="ALPHA AMYLASE DOMAIN-CONTAINING PROTEIN"/>
    <property type="match status" value="1"/>
</dbReference>
<dbReference type="SUPFAM" id="SSF53756">
    <property type="entry name" value="UDP-Glycosyltransferase/glycogen phosphorylase"/>
    <property type="match status" value="1"/>
</dbReference>
<feature type="domain" description="Starch synthase catalytic" evidence="9">
    <location>
        <begin position="2"/>
        <end position="237"/>
    </location>
</feature>
<dbReference type="InterPro" id="IPR001296">
    <property type="entry name" value="Glyco_trans_1"/>
</dbReference>
<keyword evidence="6 7" id="KW-0320">Glycogen biosynthesis</keyword>
<evidence type="ECO:0000256" key="4">
    <source>
        <dbReference type="ARBA" id="ARBA00022676"/>
    </source>
</evidence>
<dbReference type="GO" id="GO:0004373">
    <property type="term" value="F:alpha-1,4-glucan glucosyltransferase (UDP-glucose donor) activity"/>
    <property type="evidence" value="ECO:0007669"/>
    <property type="project" value="InterPro"/>
</dbReference>
<comment type="similarity">
    <text evidence="3 7">Belongs to the glycosyltransferase 1 family. Bacterial/plant glycogen synthase subfamily.</text>
</comment>
<dbReference type="InterPro" id="IPR013534">
    <property type="entry name" value="Starch_synth_cat_dom"/>
</dbReference>
<proteinExistence type="inferred from homology"/>
<gene>
    <name evidence="7" type="primary">glgA</name>
    <name evidence="10" type="ORF">A2311_06315</name>
</gene>
<evidence type="ECO:0000256" key="7">
    <source>
        <dbReference type="HAMAP-Rule" id="MF_00484"/>
    </source>
</evidence>
<dbReference type="Pfam" id="PF08323">
    <property type="entry name" value="Glyco_transf_5"/>
    <property type="match status" value="1"/>
</dbReference>
<dbReference type="Gene3D" id="3.40.50.2000">
    <property type="entry name" value="Glycogen Phosphorylase B"/>
    <property type="match status" value="2"/>
</dbReference>
<keyword evidence="5 7" id="KW-0808">Transferase</keyword>
<evidence type="ECO:0000313" key="10">
    <source>
        <dbReference type="EMBL" id="OGC36745.1"/>
    </source>
</evidence>
<evidence type="ECO:0000256" key="6">
    <source>
        <dbReference type="ARBA" id="ARBA00023056"/>
    </source>
</evidence>
<dbReference type="AlphaFoldDB" id="A0A1F4TVJ6"/>
<dbReference type="Proteomes" id="UP000178951">
    <property type="component" value="Unassembled WGS sequence"/>
</dbReference>
<dbReference type="CDD" id="cd03791">
    <property type="entry name" value="GT5_Glycogen_synthase_DULL1-like"/>
    <property type="match status" value="1"/>
</dbReference>
<dbReference type="NCBIfam" id="TIGR02095">
    <property type="entry name" value="glgA"/>
    <property type="match status" value="1"/>
</dbReference>
<protein>
    <recommendedName>
        <fullName evidence="7">Glycogen synthase</fullName>
        <ecNumber evidence="7">2.4.1.21</ecNumber>
    </recommendedName>
    <alternativeName>
        <fullName evidence="7">Starch [bacterial glycogen] synthase</fullName>
    </alternativeName>
</protein>
<sequence length="484" mass="54291">MKILYISPEVVPLAKTGGLADVAGALPKALKNIGHDIRVIMPFYKMTNVPGPKREVMTIKVNGETVEIFETKLPDTEVTVYLVAHDRFFGSRDCLYQVKGVDYPDNLERFALFCQVILPFCQALPWKPDILHGNDWQSALAIAYLKTLFKADPFFARTASVYSIHNMGYLGLFPKDKLPLTALGWDQFKPERLEFWGKISLAKAGLVYADVINTVSETYAKEIQTAEYACGLEGLMQGRQSDIYGIINGLDYDIWNPATDKNLPRRYSPATLTLKEENKLELQKQNNLPQNRDIPVIGMITRLADQKGFDILAGALPEIMKLNCQFVVLGTGDQKYHDLLQKLQQKYPEHIGVNLKFDAILAELIYSGADMFLMPSLYEPCGLGQLISFKYGNIPIVRRTGGLADTVHDYNPETKSGEGFVFSEYSSQALLDSVKRALELYKNKAAWNALQQKVMKLDYSWDASAKKYVALYVKALAKIGIAAL</sequence>
<dbReference type="NCBIfam" id="NF001899">
    <property type="entry name" value="PRK00654.1-2"/>
    <property type="match status" value="1"/>
</dbReference>
<comment type="pathway">
    <text evidence="7">Glycan biosynthesis; glycogen biosynthesis.</text>
</comment>
<dbReference type="Pfam" id="PF00534">
    <property type="entry name" value="Glycos_transf_1"/>
    <property type="match status" value="1"/>
</dbReference>
<dbReference type="GO" id="GO:0005978">
    <property type="term" value="P:glycogen biosynthetic process"/>
    <property type="evidence" value="ECO:0007669"/>
    <property type="project" value="UniProtKB-UniRule"/>
</dbReference>
<comment type="function">
    <text evidence="2 7">Synthesizes alpha-1,4-glucan chains using ADP-glucose.</text>
</comment>
<evidence type="ECO:0000256" key="3">
    <source>
        <dbReference type="ARBA" id="ARBA00010281"/>
    </source>
</evidence>
<dbReference type="EMBL" id="MEUF01000007">
    <property type="protein sequence ID" value="OGC36745.1"/>
    <property type="molecule type" value="Genomic_DNA"/>
</dbReference>
<evidence type="ECO:0000256" key="5">
    <source>
        <dbReference type="ARBA" id="ARBA00022679"/>
    </source>
</evidence>